<dbReference type="InterPro" id="IPR038152">
    <property type="entry name" value="Carbam_trans_C_sf"/>
</dbReference>
<dbReference type="Gene3D" id="3.30.420.40">
    <property type="match status" value="2"/>
</dbReference>
<evidence type="ECO:0000313" key="5">
    <source>
        <dbReference type="Proteomes" id="UP000239735"/>
    </source>
</evidence>
<dbReference type="EMBL" id="OKRB01000111">
    <property type="protein sequence ID" value="SPE26111.1"/>
    <property type="molecule type" value="Genomic_DNA"/>
</dbReference>
<organism evidence="4 5">
    <name type="scientific">Candidatus Sulfuritelmatomonas gaucii</name>
    <dbReference type="NCBI Taxonomy" id="2043161"/>
    <lineage>
        <taxon>Bacteria</taxon>
        <taxon>Pseudomonadati</taxon>
        <taxon>Acidobacteriota</taxon>
        <taxon>Terriglobia</taxon>
        <taxon>Terriglobales</taxon>
        <taxon>Acidobacteriaceae</taxon>
        <taxon>Candidatus Sulfuritelmatomonas</taxon>
    </lineage>
</organism>
<dbReference type="AlphaFoldDB" id="A0A2N9LSB4"/>
<dbReference type="Gene3D" id="3.90.870.20">
    <property type="entry name" value="Carbamoyltransferase, C-terminal domain"/>
    <property type="match status" value="1"/>
</dbReference>
<dbReference type="Proteomes" id="UP000239735">
    <property type="component" value="Unassembled WGS sequence"/>
</dbReference>
<proteinExistence type="inferred from homology"/>
<comment type="similarity">
    <text evidence="1">Belongs to the NodU/CmcH family.</text>
</comment>
<gene>
    <name evidence="4" type="ORF">SBA5_520007</name>
</gene>
<evidence type="ECO:0000313" key="4">
    <source>
        <dbReference type="EMBL" id="SPE26111.1"/>
    </source>
</evidence>
<reference evidence="5" key="1">
    <citation type="submission" date="2018-02" db="EMBL/GenBank/DDBJ databases">
        <authorList>
            <person name="Hausmann B."/>
        </authorList>
    </citation>
    <scope>NUCLEOTIDE SEQUENCE [LARGE SCALE GENOMIC DNA]</scope>
    <source>
        <strain evidence="5">Peat soil MAG SbA5</strain>
    </source>
</reference>
<dbReference type="InterPro" id="IPR003696">
    <property type="entry name" value="Carbtransf_dom"/>
</dbReference>
<dbReference type="InterPro" id="IPR051338">
    <property type="entry name" value="NodU/CmcH_Carbamoyltrnsfr"/>
</dbReference>
<accession>A0A2N9LSB4</accession>
<feature type="domain" description="Carbamoyltransferase C-terminal" evidence="3">
    <location>
        <begin position="412"/>
        <end position="581"/>
    </location>
</feature>
<evidence type="ECO:0000256" key="1">
    <source>
        <dbReference type="ARBA" id="ARBA00006129"/>
    </source>
</evidence>
<feature type="domain" description="Carbamoyltransferase" evidence="2">
    <location>
        <begin position="35"/>
        <end position="357"/>
    </location>
</feature>
<dbReference type="Pfam" id="PF02543">
    <property type="entry name" value="Carbam_trans_N"/>
    <property type="match status" value="1"/>
</dbReference>
<evidence type="ECO:0008006" key="6">
    <source>
        <dbReference type="Google" id="ProtNLM"/>
    </source>
</evidence>
<dbReference type="PANTHER" id="PTHR34847">
    <property type="entry name" value="NODULATION PROTEIN U"/>
    <property type="match status" value="1"/>
</dbReference>
<dbReference type="GO" id="GO:0003824">
    <property type="term" value="F:catalytic activity"/>
    <property type="evidence" value="ECO:0007669"/>
    <property type="project" value="InterPro"/>
</dbReference>
<dbReference type="PANTHER" id="PTHR34847:SF1">
    <property type="entry name" value="NODULATION PROTEIN U"/>
    <property type="match status" value="1"/>
</dbReference>
<dbReference type="Pfam" id="PF16861">
    <property type="entry name" value="Carbam_trans_C"/>
    <property type="match status" value="1"/>
</dbReference>
<sequence>MKVIGISGLENSVPYKKARWPGLDEREYRIAQGMDSAAALVINGKLAAAAEQERFNGKRHTGAFPIDALQFCLAEAGVSIHEIDEIAHGFDFTPYRSHYDGDEMSADHYNKVLSREALLAQMRRELPSFPLQNVHQVGNHLAHAASAAYTSGWDECLVVVNDAAGEVEAISVYAFRDGTLERIGTVGAGDSIGILYSLVTLHLGFDFNSDEYKVMSLAPYGDPARHRSFFEQAVQLSPDGSIFIPMLKLNRTPEERENYKVTRAFLDQHLIVRRAPSQAFNCKHQDVAAALQECIERAVLHVCEHYGKQTGLRRLALAGGVGLNSAANSKLRRSPRFDEVYVQPVASNAGSALGAALYRTSLVQKVPNERLPAPFFGPRYKTGEIEAALHSCNGRIAWKRYASLAETCAAAAKLIDEGRVIGWCRGRMVFGPHALGNRCILANPGRPEIRDRINSMVKSRETFRPLAPACTAEEAHRWFEVTPGAEFPYMNSMVNVRPEVRDQLPAVTSVNGSARLQTVSVRDNPDFHALLVAVGRVTGRQMVVNSSFNVEGQPMVNTPEEAIVTFLGTGVEHLFLENYHATRAVI</sequence>
<dbReference type="InterPro" id="IPR031730">
    <property type="entry name" value="Carbam_trans_C"/>
</dbReference>
<evidence type="ECO:0000259" key="3">
    <source>
        <dbReference type="Pfam" id="PF16861"/>
    </source>
</evidence>
<name>A0A2N9LSB4_9BACT</name>
<dbReference type="InterPro" id="IPR043129">
    <property type="entry name" value="ATPase_NBD"/>
</dbReference>
<protein>
    <recommendedName>
        <fullName evidence="6">Carbamoyltransferase</fullName>
    </recommendedName>
</protein>
<dbReference type="SUPFAM" id="SSF53067">
    <property type="entry name" value="Actin-like ATPase domain"/>
    <property type="match status" value="1"/>
</dbReference>
<evidence type="ECO:0000259" key="2">
    <source>
        <dbReference type="Pfam" id="PF02543"/>
    </source>
</evidence>